<protein>
    <recommendedName>
        <fullName evidence="3">Type II secretion system protein N</fullName>
    </recommendedName>
    <alternativeName>
        <fullName evidence="10">General secretion pathway protein N</fullName>
    </alternativeName>
</protein>
<evidence type="ECO:0000256" key="6">
    <source>
        <dbReference type="ARBA" id="ARBA00022519"/>
    </source>
</evidence>
<feature type="chain" id="PRO_5005252237" description="Type II secretion system protein N" evidence="11">
    <location>
        <begin position="29"/>
        <end position="259"/>
    </location>
</feature>
<dbReference type="Proteomes" id="UP000036097">
    <property type="component" value="Unassembled WGS sequence"/>
</dbReference>
<evidence type="ECO:0000256" key="10">
    <source>
        <dbReference type="ARBA" id="ARBA00030772"/>
    </source>
</evidence>
<evidence type="ECO:0000256" key="2">
    <source>
        <dbReference type="ARBA" id="ARBA00007208"/>
    </source>
</evidence>
<keyword evidence="8" id="KW-0653">Protein transport</keyword>
<evidence type="ECO:0000256" key="8">
    <source>
        <dbReference type="ARBA" id="ARBA00022927"/>
    </source>
</evidence>
<dbReference type="RefSeq" id="WP_047877595.1">
    <property type="nucleotide sequence ID" value="NZ_LDOT01000004.1"/>
</dbReference>
<sequence>MKYKVLLGTSFGVALLGSLAAHMPASWAWQQVPDIRGLDVTGVDGTLWRGSASQLTWQGKNFGRLQWQVKLGSLFTGKLALDVRFGQGSSMGMTGRGVVGYGFAGPFAQNLLVSAPAQEAMKFAPPGIPVKLAGNLELTLRDYRYAAPYCESLDGSLVWSGANISSPLGGLAPGPVIAGLGCENGKLNAKVTQSSDDVSSDFDLALAPDKGYTFKGWFKPQANFPPQLGKQLGWVTQSFSWVNGPDPKGQYKVAGSGRL</sequence>
<keyword evidence="9" id="KW-0472">Membrane</keyword>
<gene>
    <name evidence="12" type="ORF">ABT56_04075</name>
</gene>
<dbReference type="InterPro" id="IPR022792">
    <property type="entry name" value="T2SS_protein-GspN"/>
</dbReference>
<evidence type="ECO:0000313" key="13">
    <source>
        <dbReference type="Proteomes" id="UP000036097"/>
    </source>
</evidence>
<keyword evidence="6" id="KW-0997">Cell inner membrane</keyword>
<dbReference type="AlphaFoldDB" id="A0A0J1H7T5"/>
<evidence type="ECO:0000256" key="3">
    <source>
        <dbReference type="ARBA" id="ARBA00021563"/>
    </source>
</evidence>
<evidence type="ECO:0000256" key="7">
    <source>
        <dbReference type="ARBA" id="ARBA00022692"/>
    </source>
</evidence>
<dbReference type="EMBL" id="LDOT01000004">
    <property type="protein sequence ID" value="KLV07770.1"/>
    <property type="molecule type" value="Genomic_DNA"/>
</dbReference>
<evidence type="ECO:0000313" key="12">
    <source>
        <dbReference type="EMBL" id="KLV07770.1"/>
    </source>
</evidence>
<keyword evidence="7" id="KW-0812">Transmembrane</keyword>
<dbReference type="GO" id="GO:0005886">
    <property type="term" value="C:plasma membrane"/>
    <property type="evidence" value="ECO:0007669"/>
    <property type="project" value="UniProtKB-SubCell"/>
</dbReference>
<evidence type="ECO:0000256" key="4">
    <source>
        <dbReference type="ARBA" id="ARBA00022448"/>
    </source>
</evidence>
<accession>A0A0J1H7T5</accession>
<comment type="subcellular location">
    <subcellularLocation>
        <location evidence="1">Cell inner membrane</location>
    </subcellularLocation>
</comment>
<dbReference type="OrthoDB" id="6118198at2"/>
<dbReference type="Pfam" id="PF01203">
    <property type="entry name" value="T2SSN"/>
    <property type="match status" value="1"/>
</dbReference>
<keyword evidence="4" id="KW-0813">Transport</keyword>
<keyword evidence="5" id="KW-1003">Cell membrane</keyword>
<comment type="caution">
    <text evidence="12">The sequence shown here is derived from an EMBL/GenBank/DDBJ whole genome shotgun (WGS) entry which is preliminary data.</text>
</comment>
<organism evidence="12 13">
    <name type="scientific">Photobacterium aquae</name>
    <dbReference type="NCBI Taxonomy" id="1195763"/>
    <lineage>
        <taxon>Bacteria</taxon>
        <taxon>Pseudomonadati</taxon>
        <taxon>Pseudomonadota</taxon>
        <taxon>Gammaproteobacteria</taxon>
        <taxon>Vibrionales</taxon>
        <taxon>Vibrionaceae</taxon>
        <taxon>Photobacterium</taxon>
    </lineage>
</organism>
<dbReference type="GO" id="GO:0015627">
    <property type="term" value="C:type II protein secretion system complex"/>
    <property type="evidence" value="ECO:0007669"/>
    <property type="project" value="InterPro"/>
</dbReference>
<evidence type="ECO:0000256" key="9">
    <source>
        <dbReference type="ARBA" id="ARBA00023136"/>
    </source>
</evidence>
<reference evidence="12 13" key="1">
    <citation type="submission" date="2015-05" db="EMBL/GenBank/DDBJ databases">
        <title>Photobacterium galathea sp. nov.</title>
        <authorList>
            <person name="Machado H."/>
            <person name="Gram L."/>
        </authorList>
    </citation>
    <scope>NUCLEOTIDE SEQUENCE [LARGE SCALE GENOMIC DNA]</scope>
    <source>
        <strain evidence="12 13">CGMCC 1.12159</strain>
    </source>
</reference>
<comment type="similarity">
    <text evidence="2">Belongs to the GSP N family.</text>
</comment>
<dbReference type="PATRIC" id="fig|1195763.3.peg.868"/>
<name>A0A0J1H7T5_9GAMM</name>
<keyword evidence="11" id="KW-0732">Signal</keyword>
<proteinExistence type="inferred from homology"/>
<dbReference type="GO" id="GO:0015628">
    <property type="term" value="P:protein secretion by the type II secretion system"/>
    <property type="evidence" value="ECO:0007669"/>
    <property type="project" value="InterPro"/>
</dbReference>
<evidence type="ECO:0000256" key="11">
    <source>
        <dbReference type="SAM" id="SignalP"/>
    </source>
</evidence>
<feature type="signal peptide" evidence="11">
    <location>
        <begin position="1"/>
        <end position="28"/>
    </location>
</feature>
<evidence type="ECO:0000256" key="1">
    <source>
        <dbReference type="ARBA" id="ARBA00004533"/>
    </source>
</evidence>
<evidence type="ECO:0000256" key="5">
    <source>
        <dbReference type="ARBA" id="ARBA00022475"/>
    </source>
</evidence>
<dbReference type="STRING" id="1195763.ABT56_04075"/>
<keyword evidence="13" id="KW-1185">Reference proteome</keyword>